<evidence type="ECO:0000313" key="13">
    <source>
        <dbReference type="Proteomes" id="UP000276133"/>
    </source>
</evidence>
<dbReference type="GO" id="GO:0008375">
    <property type="term" value="F:acetylglucosaminyltransferase activity"/>
    <property type="evidence" value="ECO:0007669"/>
    <property type="project" value="TreeGrafter"/>
</dbReference>
<keyword evidence="9" id="KW-0325">Glycoprotein</keyword>
<keyword evidence="11" id="KW-0732">Signal</keyword>
<evidence type="ECO:0000256" key="1">
    <source>
        <dbReference type="ARBA" id="ARBA00004606"/>
    </source>
</evidence>
<evidence type="ECO:0000256" key="8">
    <source>
        <dbReference type="ARBA" id="ARBA00023136"/>
    </source>
</evidence>
<evidence type="ECO:0000256" key="5">
    <source>
        <dbReference type="ARBA" id="ARBA00022692"/>
    </source>
</evidence>
<comment type="subcellular location">
    <subcellularLocation>
        <location evidence="1">Membrane</location>
        <topology evidence="1">Single-pass type II membrane protein</topology>
    </subcellularLocation>
</comment>
<accession>A0A3M7QRF5</accession>
<dbReference type="Pfam" id="PF02485">
    <property type="entry name" value="Branch"/>
    <property type="match status" value="1"/>
</dbReference>
<reference evidence="12 13" key="1">
    <citation type="journal article" date="2018" name="Sci. Rep.">
        <title>Genomic signatures of local adaptation to the degree of environmental predictability in rotifers.</title>
        <authorList>
            <person name="Franch-Gras L."/>
            <person name="Hahn C."/>
            <person name="Garcia-Roger E.M."/>
            <person name="Carmona M.J."/>
            <person name="Serra M."/>
            <person name="Gomez A."/>
        </authorList>
    </citation>
    <scope>NUCLEOTIDE SEQUENCE [LARGE SCALE GENOMIC DNA]</scope>
    <source>
        <strain evidence="12">HYR1</strain>
    </source>
</reference>
<keyword evidence="13" id="KW-1185">Reference proteome</keyword>
<dbReference type="STRING" id="10195.A0A3M7QRF5"/>
<keyword evidence="6" id="KW-0735">Signal-anchor</keyword>
<dbReference type="InterPro" id="IPR003406">
    <property type="entry name" value="Glyco_trans_14"/>
</dbReference>
<dbReference type="AlphaFoldDB" id="A0A3M7QRF5"/>
<dbReference type="EMBL" id="REGN01005294">
    <property type="protein sequence ID" value="RNA13930.1"/>
    <property type="molecule type" value="Genomic_DNA"/>
</dbReference>
<evidence type="ECO:0000256" key="6">
    <source>
        <dbReference type="ARBA" id="ARBA00022968"/>
    </source>
</evidence>
<feature type="signal peptide" evidence="11">
    <location>
        <begin position="1"/>
        <end position="26"/>
    </location>
</feature>
<evidence type="ECO:0000256" key="2">
    <source>
        <dbReference type="ARBA" id="ARBA00004922"/>
    </source>
</evidence>
<evidence type="ECO:0000256" key="3">
    <source>
        <dbReference type="ARBA" id="ARBA00022676"/>
    </source>
</evidence>
<evidence type="ECO:0000313" key="12">
    <source>
        <dbReference type="EMBL" id="RNA13930.1"/>
    </source>
</evidence>
<keyword evidence="4 12" id="KW-0808">Transferase</keyword>
<name>A0A3M7QRF5_BRAPC</name>
<comment type="similarity">
    <text evidence="10">Belongs to the glycosyltransferase 14 family.</text>
</comment>
<comment type="caution">
    <text evidence="12">The sequence shown here is derived from an EMBL/GenBank/DDBJ whole genome shotgun (WGS) entry which is preliminary data.</text>
</comment>
<feature type="chain" id="PRO_5018182509" evidence="11">
    <location>
        <begin position="27"/>
        <end position="374"/>
    </location>
</feature>
<keyword evidence="7" id="KW-1133">Transmembrane helix</keyword>
<keyword evidence="5" id="KW-0812">Transmembrane</keyword>
<proteinExistence type="inferred from homology"/>
<evidence type="ECO:0000256" key="9">
    <source>
        <dbReference type="ARBA" id="ARBA00023180"/>
    </source>
</evidence>
<feature type="non-terminal residue" evidence="12">
    <location>
        <position position="374"/>
    </location>
</feature>
<evidence type="ECO:0000256" key="7">
    <source>
        <dbReference type="ARBA" id="ARBA00022989"/>
    </source>
</evidence>
<comment type="pathway">
    <text evidence="2">Protein modification; protein glycosylation.</text>
</comment>
<gene>
    <name evidence="12" type="ORF">BpHYR1_033267</name>
</gene>
<keyword evidence="8" id="KW-0472">Membrane</keyword>
<dbReference type="PANTHER" id="PTHR19297:SF181">
    <property type="entry name" value="PROTEIN XYLOSYLTRANSFERASE"/>
    <property type="match status" value="1"/>
</dbReference>
<evidence type="ECO:0000256" key="11">
    <source>
        <dbReference type="SAM" id="SignalP"/>
    </source>
</evidence>
<organism evidence="12 13">
    <name type="scientific">Brachionus plicatilis</name>
    <name type="common">Marine rotifer</name>
    <name type="synonym">Brachionus muelleri</name>
    <dbReference type="NCBI Taxonomy" id="10195"/>
    <lineage>
        <taxon>Eukaryota</taxon>
        <taxon>Metazoa</taxon>
        <taxon>Spiralia</taxon>
        <taxon>Gnathifera</taxon>
        <taxon>Rotifera</taxon>
        <taxon>Eurotatoria</taxon>
        <taxon>Monogononta</taxon>
        <taxon>Pseudotrocha</taxon>
        <taxon>Ploima</taxon>
        <taxon>Brachionidae</taxon>
        <taxon>Brachionus</taxon>
    </lineage>
</organism>
<evidence type="ECO:0000256" key="10">
    <source>
        <dbReference type="ARBA" id="ARBA00038150"/>
    </source>
</evidence>
<dbReference type="GO" id="GO:0016020">
    <property type="term" value="C:membrane"/>
    <property type="evidence" value="ECO:0007669"/>
    <property type="project" value="UniProtKB-SubCell"/>
</dbReference>
<sequence length="374" mass="43959">MKFIQKIVLSILFLLCFIIILKYSDSTQNDGSMEHKNGSTFQRDRYPIDCQLVMQNDSVEIDRSIRYLNSFNLSKHLIPDSNFLLPKSKCTEFRDQRGYARFDQFIHQIEYQFPLAFSILTYENVEQFERLLHSIYRPHNIYCVHVDLKSSFSFKQSIQAIVGCFDNVFISTKLEFVIYAGFSRLQADLNCIQDLLHLHTLISDNHPNLKNKKLVKWKYLLNMASTEFPLKTNLEFVQILKMLNGSNSIYINKVHKQIGNRMKKVFFNDFINEKIYPISRAYNNSPPHSIRIVKGSAYGIFERNFLANIFSNKKVLDFVEWLKSTYSPDEFFWASLELNVHLYENSSFKDSPMNYIHDVARFNGWYGSYDCGGI</sequence>
<dbReference type="OrthoDB" id="2019572at2759"/>
<dbReference type="Proteomes" id="UP000276133">
    <property type="component" value="Unassembled WGS sequence"/>
</dbReference>
<evidence type="ECO:0000256" key="4">
    <source>
        <dbReference type="ARBA" id="ARBA00022679"/>
    </source>
</evidence>
<protein>
    <submittedName>
        <fullName evidence="12">Beta-1-3-galactosyl-O-glycosyl-glyco beta-1-6-N-acetylglucosaminyltransferase 3-like</fullName>
    </submittedName>
</protein>
<keyword evidence="3 12" id="KW-0328">Glycosyltransferase</keyword>
<dbReference type="PANTHER" id="PTHR19297">
    <property type="entry name" value="GLYCOSYLTRANSFERASE 14 FAMILY MEMBER"/>
    <property type="match status" value="1"/>
</dbReference>